<dbReference type="EMBL" id="CP155571">
    <property type="protein sequence ID" value="XFO70653.1"/>
    <property type="molecule type" value="Genomic_DNA"/>
</dbReference>
<evidence type="ECO:0000259" key="4">
    <source>
        <dbReference type="Pfam" id="PF17147"/>
    </source>
</evidence>
<dbReference type="SUPFAM" id="SSF52922">
    <property type="entry name" value="TK C-terminal domain-like"/>
    <property type="match status" value="1"/>
</dbReference>
<dbReference type="EC" id="1.2.7.3" evidence="5"/>
<dbReference type="InterPro" id="IPR052368">
    <property type="entry name" value="2-oxoacid_oxidoreductase"/>
</dbReference>
<protein>
    <submittedName>
        <fullName evidence="5">2-oxoglutarate oxidoreductase subunit KorA</fullName>
        <ecNumber evidence="5">1.2.7.3</ecNumber>
    </submittedName>
</protein>
<feature type="transmembrane region" description="Helical" evidence="2">
    <location>
        <begin position="7"/>
        <end position="31"/>
    </location>
</feature>
<dbReference type="InterPro" id="IPR033412">
    <property type="entry name" value="PFOR_II"/>
</dbReference>
<dbReference type="Pfam" id="PF01855">
    <property type="entry name" value="POR_N"/>
    <property type="match status" value="1"/>
</dbReference>
<keyword evidence="2" id="KW-0472">Membrane</keyword>
<sequence length="387" mass="41348">MGEKKKVALLMGNEAVAAGAIAAGVSFYAGYPITPATEIAEILASKLPQAGGKYIQTEDELAMMGAIVGASLGGAKSMTATSGPGFTLVQENLGYAALAEIPCVVVAVQRGGPSTGLPTLPAQGDVMQARWGTHGDHPIIVLSPSSVRETFDLTIEAVNYSEKYRTPVILLTDAAIAHLRERTELPSQDEIKIINRKKPTVPPEQYAPYKADADGVPPMANFGEGYRYFISGLIHNENGSPVLQDPKVATQLVTRLHEKITKNRDDIVKCENFMTEDAEIVIVAYGCVARSAKAAVTEARKKGIKAGVFRPITLWPSPDKELLAATKKAHSIIVTEMNLGQYNGEVSRIICDGDARAKVYSVSEIGGALIHPEKILNKITEVALNGK</sequence>
<dbReference type="NCBIfam" id="NF006412">
    <property type="entry name" value="PRK08659.1"/>
    <property type="match status" value="1"/>
</dbReference>
<dbReference type="Gene3D" id="3.40.50.920">
    <property type="match status" value="1"/>
</dbReference>
<proteinExistence type="predicted"/>
<dbReference type="CDD" id="cd07034">
    <property type="entry name" value="TPP_PYR_PFOR_IOR-alpha_like"/>
    <property type="match status" value="1"/>
</dbReference>
<feature type="domain" description="Pyruvate flavodoxin/ferredoxin oxidoreductase pyrimidine binding" evidence="3">
    <location>
        <begin position="19"/>
        <end position="253"/>
    </location>
</feature>
<organism evidence="5 6">
    <name type="scientific">Sporomusa acidovorans (strain ATCC 49682 / DSM 3132 / Mol)</name>
    <dbReference type="NCBI Taxonomy" id="1123286"/>
    <lineage>
        <taxon>Bacteria</taxon>
        <taxon>Bacillati</taxon>
        <taxon>Bacillota</taxon>
        <taxon>Negativicutes</taxon>
        <taxon>Selenomonadales</taxon>
        <taxon>Sporomusaceae</taxon>
        <taxon>Sporomusa</taxon>
    </lineage>
</organism>
<dbReference type="InterPro" id="IPR002880">
    <property type="entry name" value="Pyrv_Fd/Flavodoxin_OxRdtase_N"/>
</dbReference>
<keyword evidence="2" id="KW-0812">Transmembrane</keyword>
<evidence type="ECO:0000256" key="2">
    <source>
        <dbReference type="SAM" id="Phobius"/>
    </source>
</evidence>
<dbReference type="Proteomes" id="UP000216052">
    <property type="component" value="Chromosome"/>
</dbReference>
<name>A0ABZ3IXM4_SPOA4</name>
<dbReference type="RefSeq" id="WP_093796840.1">
    <property type="nucleotide sequence ID" value="NZ_CP155571.1"/>
</dbReference>
<dbReference type="InterPro" id="IPR029061">
    <property type="entry name" value="THDP-binding"/>
</dbReference>
<dbReference type="GO" id="GO:0047553">
    <property type="term" value="F:2-oxoglutarate synthase activity"/>
    <property type="evidence" value="ECO:0007669"/>
    <property type="project" value="UniProtKB-EC"/>
</dbReference>
<evidence type="ECO:0000256" key="1">
    <source>
        <dbReference type="ARBA" id="ARBA00023002"/>
    </source>
</evidence>
<accession>A0ABZ3IXM4</accession>
<keyword evidence="2" id="KW-1133">Transmembrane helix</keyword>
<evidence type="ECO:0000259" key="3">
    <source>
        <dbReference type="Pfam" id="PF01855"/>
    </source>
</evidence>
<reference evidence="5" key="1">
    <citation type="submission" date="2024-05" db="EMBL/GenBank/DDBJ databases">
        <title>Isolation and characterization of Sporomusa carbonis sp. nov., a carboxydotrophic hydrogenogen in the genus of Sporomusa isolated from a charcoal burning pile.</title>
        <authorList>
            <person name="Boeer T."/>
            <person name="Rosenbaum F."/>
            <person name="Eysell L."/>
            <person name="Mueller V."/>
            <person name="Daniel R."/>
            <person name="Poehlein A."/>
        </authorList>
    </citation>
    <scope>NUCLEOTIDE SEQUENCE [LARGE SCALE GENOMIC DNA]</scope>
    <source>
        <strain evidence="5">DSM 3132</strain>
    </source>
</reference>
<dbReference type="PANTHER" id="PTHR43088:SF1">
    <property type="entry name" value="SUBUNIT OF PYRUVATE:FLAVODOXIN OXIDOREDUCTASE"/>
    <property type="match status" value="1"/>
</dbReference>
<keyword evidence="6" id="KW-1185">Reference proteome</keyword>
<feature type="domain" description="Pyruvate:ferredoxin oxidoreductase core" evidence="4">
    <location>
        <begin position="278"/>
        <end position="375"/>
    </location>
</feature>
<evidence type="ECO:0000313" key="5">
    <source>
        <dbReference type="EMBL" id="XFO70653.1"/>
    </source>
</evidence>
<keyword evidence="1 5" id="KW-0560">Oxidoreductase</keyword>
<gene>
    <name evidence="5" type="primary">korA_2</name>
    <name evidence="5" type="ORF">SPACI_006520</name>
</gene>
<dbReference type="SUPFAM" id="SSF52518">
    <property type="entry name" value="Thiamin diphosphate-binding fold (THDP-binding)"/>
    <property type="match status" value="1"/>
</dbReference>
<dbReference type="Pfam" id="PF17147">
    <property type="entry name" value="PFOR_II"/>
    <property type="match status" value="1"/>
</dbReference>
<evidence type="ECO:0000313" key="6">
    <source>
        <dbReference type="Proteomes" id="UP000216052"/>
    </source>
</evidence>
<dbReference type="Gene3D" id="3.40.50.970">
    <property type="match status" value="1"/>
</dbReference>
<dbReference type="PANTHER" id="PTHR43088">
    <property type="entry name" value="SUBUNIT OF PYRUVATE:FLAVODOXIN OXIDOREDUCTASE-RELATED"/>
    <property type="match status" value="1"/>
</dbReference>
<dbReference type="InterPro" id="IPR009014">
    <property type="entry name" value="Transketo_C/PFOR_II"/>
</dbReference>